<keyword evidence="2" id="KW-1185">Reference proteome</keyword>
<gene>
    <name evidence="1" type="ORF">BDN72DRAFT_672303</name>
</gene>
<organism evidence="1 2">
    <name type="scientific">Pluteus cervinus</name>
    <dbReference type="NCBI Taxonomy" id="181527"/>
    <lineage>
        <taxon>Eukaryota</taxon>
        <taxon>Fungi</taxon>
        <taxon>Dikarya</taxon>
        <taxon>Basidiomycota</taxon>
        <taxon>Agaricomycotina</taxon>
        <taxon>Agaricomycetes</taxon>
        <taxon>Agaricomycetidae</taxon>
        <taxon>Agaricales</taxon>
        <taxon>Pluteineae</taxon>
        <taxon>Pluteaceae</taxon>
        <taxon>Pluteus</taxon>
    </lineage>
</organism>
<accession>A0ACD3BA20</accession>
<protein>
    <submittedName>
        <fullName evidence="1">Uncharacterized protein</fullName>
    </submittedName>
</protein>
<evidence type="ECO:0000313" key="2">
    <source>
        <dbReference type="Proteomes" id="UP000308600"/>
    </source>
</evidence>
<dbReference type="Proteomes" id="UP000308600">
    <property type="component" value="Unassembled WGS sequence"/>
</dbReference>
<sequence>MVMSSAASTTDVELDELKIQTPLTPESVDTNSTALPEESLDTAVPLEAVVARDLLESMGNSFNDLVETFQNLEIGITAIAHGEEHPSYKVPLSDDILALQTTADLCADRHRKALDEIERILKELPDSLIQTIVQEVDKEIDAEINKLVKQEVEAYLNSAMPDDVRNEVEAAEKDLVKAQCELQNLESRRLNGRLKKRHGKRPLHPIYMKNGEISINFPKTFDQLTDLNDVNCKALIQDYELPPQADAPHKENLNRFMLFCGVEYQKVISPTSP</sequence>
<reference evidence="1 2" key="1">
    <citation type="journal article" date="2019" name="Nat. Ecol. Evol.">
        <title>Megaphylogeny resolves global patterns of mushroom evolution.</title>
        <authorList>
            <person name="Varga T."/>
            <person name="Krizsan K."/>
            <person name="Foldi C."/>
            <person name="Dima B."/>
            <person name="Sanchez-Garcia M."/>
            <person name="Sanchez-Ramirez S."/>
            <person name="Szollosi G.J."/>
            <person name="Szarkandi J.G."/>
            <person name="Papp V."/>
            <person name="Albert L."/>
            <person name="Andreopoulos W."/>
            <person name="Angelini C."/>
            <person name="Antonin V."/>
            <person name="Barry K.W."/>
            <person name="Bougher N.L."/>
            <person name="Buchanan P."/>
            <person name="Buyck B."/>
            <person name="Bense V."/>
            <person name="Catcheside P."/>
            <person name="Chovatia M."/>
            <person name="Cooper J."/>
            <person name="Damon W."/>
            <person name="Desjardin D."/>
            <person name="Finy P."/>
            <person name="Geml J."/>
            <person name="Haridas S."/>
            <person name="Hughes K."/>
            <person name="Justo A."/>
            <person name="Karasinski D."/>
            <person name="Kautmanova I."/>
            <person name="Kiss B."/>
            <person name="Kocsube S."/>
            <person name="Kotiranta H."/>
            <person name="LaButti K.M."/>
            <person name="Lechner B.E."/>
            <person name="Liimatainen K."/>
            <person name="Lipzen A."/>
            <person name="Lukacs Z."/>
            <person name="Mihaltcheva S."/>
            <person name="Morgado L.N."/>
            <person name="Niskanen T."/>
            <person name="Noordeloos M.E."/>
            <person name="Ohm R.A."/>
            <person name="Ortiz-Santana B."/>
            <person name="Ovrebo C."/>
            <person name="Racz N."/>
            <person name="Riley R."/>
            <person name="Savchenko A."/>
            <person name="Shiryaev A."/>
            <person name="Soop K."/>
            <person name="Spirin V."/>
            <person name="Szebenyi C."/>
            <person name="Tomsovsky M."/>
            <person name="Tulloss R.E."/>
            <person name="Uehling J."/>
            <person name="Grigoriev I.V."/>
            <person name="Vagvolgyi C."/>
            <person name="Papp T."/>
            <person name="Martin F.M."/>
            <person name="Miettinen O."/>
            <person name="Hibbett D.S."/>
            <person name="Nagy L.G."/>
        </authorList>
    </citation>
    <scope>NUCLEOTIDE SEQUENCE [LARGE SCALE GENOMIC DNA]</scope>
    <source>
        <strain evidence="1 2">NL-1719</strain>
    </source>
</reference>
<proteinExistence type="predicted"/>
<name>A0ACD3BA20_9AGAR</name>
<evidence type="ECO:0000313" key="1">
    <source>
        <dbReference type="EMBL" id="TFK74691.1"/>
    </source>
</evidence>
<dbReference type="EMBL" id="ML208267">
    <property type="protein sequence ID" value="TFK74691.1"/>
    <property type="molecule type" value="Genomic_DNA"/>
</dbReference>